<dbReference type="GO" id="GO:0030150">
    <property type="term" value="P:protein import into mitochondrial matrix"/>
    <property type="evidence" value="ECO:0007669"/>
    <property type="project" value="TreeGrafter"/>
</dbReference>
<evidence type="ECO:0000256" key="1">
    <source>
        <dbReference type="ARBA" id="ARBA00004448"/>
    </source>
</evidence>
<dbReference type="OrthoDB" id="10626774at2759"/>
<keyword evidence="6" id="KW-0653">Protein transport</keyword>
<dbReference type="PANTHER" id="PTHR10485">
    <property type="entry name" value="MITOCHONDRIAL IMPORT INNER MEMBRANE TRANSLOCASE SUBUNIT TIM-17"/>
    <property type="match status" value="1"/>
</dbReference>
<evidence type="ECO:0008006" key="14">
    <source>
        <dbReference type="Google" id="ProtNLM"/>
    </source>
</evidence>
<evidence type="ECO:0000256" key="3">
    <source>
        <dbReference type="ARBA" id="ARBA00022448"/>
    </source>
</evidence>
<reference evidence="12 13" key="1">
    <citation type="submission" date="2019-11" db="EMBL/GenBank/DDBJ databases">
        <title>Whole genome sequence of Oryza granulata.</title>
        <authorList>
            <person name="Li W."/>
        </authorList>
    </citation>
    <scope>NUCLEOTIDE SEQUENCE [LARGE SCALE GENOMIC DNA]</scope>
    <source>
        <strain evidence="13">cv. Menghai</strain>
        <tissue evidence="12">Leaf</tissue>
    </source>
</reference>
<evidence type="ECO:0000256" key="6">
    <source>
        <dbReference type="ARBA" id="ARBA00022927"/>
    </source>
</evidence>
<dbReference type="GO" id="GO:0008320">
    <property type="term" value="F:protein transmembrane transporter activity"/>
    <property type="evidence" value="ECO:0007669"/>
    <property type="project" value="TreeGrafter"/>
</dbReference>
<keyword evidence="8" id="KW-0811">Translocation</keyword>
<dbReference type="EMBL" id="SPHZ02000004">
    <property type="protein sequence ID" value="KAF0921779.1"/>
    <property type="molecule type" value="Genomic_DNA"/>
</dbReference>
<evidence type="ECO:0000256" key="7">
    <source>
        <dbReference type="ARBA" id="ARBA00022989"/>
    </source>
</evidence>
<organism evidence="12 13">
    <name type="scientific">Oryza meyeriana var. granulata</name>
    <dbReference type="NCBI Taxonomy" id="110450"/>
    <lineage>
        <taxon>Eukaryota</taxon>
        <taxon>Viridiplantae</taxon>
        <taxon>Streptophyta</taxon>
        <taxon>Embryophyta</taxon>
        <taxon>Tracheophyta</taxon>
        <taxon>Spermatophyta</taxon>
        <taxon>Magnoliopsida</taxon>
        <taxon>Liliopsida</taxon>
        <taxon>Poales</taxon>
        <taxon>Poaceae</taxon>
        <taxon>BOP clade</taxon>
        <taxon>Oryzoideae</taxon>
        <taxon>Oryzeae</taxon>
        <taxon>Oryzinae</taxon>
        <taxon>Oryza</taxon>
        <taxon>Oryza meyeriana</taxon>
    </lineage>
</organism>
<comment type="subcellular location">
    <subcellularLocation>
        <location evidence="1">Mitochondrion inner membrane</location>
        <topology evidence="1">Multi-pass membrane protein</topology>
    </subcellularLocation>
</comment>
<gene>
    <name evidence="12" type="ORF">E2562_020076</name>
</gene>
<evidence type="ECO:0000256" key="10">
    <source>
        <dbReference type="ARBA" id="ARBA00023136"/>
    </source>
</evidence>
<keyword evidence="3" id="KW-0813">Transport</keyword>
<dbReference type="Proteomes" id="UP000479710">
    <property type="component" value="Unassembled WGS sequence"/>
</dbReference>
<dbReference type="GO" id="GO:0005744">
    <property type="term" value="C:TIM23 mitochondrial import inner membrane translocase complex"/>
    <property type="evidence" value="ECO:0007669"/>
    <property type="project" value="TreeGrafter"/>
</dbReference>
<dbReference type="Pfam" id="PF02466">
    <property type="entry name" value="Tim17"/>
    <property type="match status" value="1"/>
</dbReference>
<comment type="caution">
    <text evidence="12">The sequence shown here is derived from an EMBL/GenBank/DDBJ whole genome shotgun (WGS) entry which is preliminary data.</text>
</comment>
<sequence length="200" mass="20620">MASSSSRPRPAKRETDLPNPPRKPYPAYILDDVGDGFLIGGGVGSAYHIAKGLLGSPSGHRLAGAALAARANVPRVSATWAARCGLFGVFKCAMSLPRARDNDPVVSILAAAAAGGVHCLRRGPLAVGRGALIAAASMAVFERADVALNALHSRIYYRPPVPVKDAGDPKPAAPPTIGFLGKPPKPIVVKEVPVAEHAAM</sequence>
<evidence type="ECO:0000256" key="4">
    <source>
        <dbReference type="ARBA" id="ARBA00022692"/>
    </source>
</evidence>
<evidence type="ECO:0000256" key="5">
    <source>
        <dbReference type="ARBA" id="ARBA00022792"/>
    </source>
</evidence>
<evidence type="ECO:0000256" key="9">
    <source>
        <dbReference type="ARBA" id="ARBA00023128"/>
    </source>
</evidence>
<keyword evidence="13" id="KW-1185">Reference proteome</keyword>
<evidence type="ECO:0000256" key="2">
    <source>
        <dbReference type="ARBA" id="ARBA00008444"/>
    </source>
</evidence>
<evidence type="ECO:0000313" key="12">
    <source>
        <dbReference type="EMBL" id="KAF0921779.1"/>
    </source>
</evidence>
<keyword evidence="4" id="KW-0812">Transmembrane</keyword>
<feature type="region of interest" description="Disordered" evidence="11">
    <location>
        <begin position="1"/>
        <end position="24"/>
    </location>
</feature>
<proteinExistence type="inferred from homology"/>
<keyword evidence="9" id="KW-0496">Mitochondrion</keyword>
<protein>
    <recommendedName>
        <fullName evidence="14">Mitochondrial import inner membrane translocase subunit TIM22</fullName>
    </recommendedName>
</protein>
<dbReference type="PANTHER" id="PTHR10485:SF0">
    <property type="entry name" value="AT05822P-RELATED"/>
    <property type="match status" value="1"/>
</dbReference>
<name>A0A6G1EAK5_9ORYZ</name>
<evidence type="ECO:0000256" key="11">
    <source>
        <dbReference type="SAM" id="MobiDB-lite"/>
    </source>
</evidence>
<comment type="similarity">
    <text evidence="2">Belongs to the Tim17/Tim22/Tim23 family.</text>
</comment>
<evidence type="ECO:0000313" key="13">
    <source>
        <dbReference type="Proteomes" id="UP000479710"/>
    </source>
</evidence>
<keyword evidence="10" id="KW-0472">Membrane</keyword>
<evidence type="ECO:0000256" key="8">
    <source>
        <dbReference type="ARBA" id="ARBA00023010"/>
    </source>
</evidence>
<keyword evidence="7" id="KW-1133">Transmembrane helix</keyword>
<dbReference type="AlphaFoldDB" id="A0A6G1EAK5"/>
<keyword evidence="5" id="KW-0999">Mitochondrion inner membrane</keyword>
<accession>A0A6G1EAK5</accession>